<keyword evidence="4" id="KW-1185">Reference proteome</keyword>
<name>A0ABY9RVK0_9ACTN</name>
<feature type="region of interest" description="Disordered" evidence="1">
    <location>
        <begin position="214"/>
        <end position="234"/>
    </location>
</feature>
<feature type="chain" id="PRO_5046173591" description="Secreted protein" evidence="2">
    <location>
        <begin position="31"/>
        <end position="234"/>
    </location>
</feature>
<feature type="signal peptide" evidence="2">
    <location>
        <begin position="1"/>
        <end position="30"/>
    </location>
</feature>
<evidence type="ECO:0000313" key="4">
    <source>
        <dbReference type="Proteomes" id="UP001250858"/>
    </source>
</evidence>
<dbReference type="EMBL" id="CP133762">
    <property type="protein sequence ID" value="WMX46025.1"/>
    <property type="molecule type" value="Genomic_DNA"/>
</dbReference>
<evidence type="ECO:0000256" key="2">
    <source>
        <dbReference type="SAM" id="SignalP"/>
    </source>
</evidence>
<evidence type="ECO:0000256" key="1">
    <source>
        <dbReference type="SAM" id="MobiDB-lite"/>
    </source>
</evidence>
<sequence>MGRMSPARLRGLGLGAAVLVAVLVPVAASAGPAGDPGRDSAAAGGDGEAAGAAAGSGDAKGKGLLPDLGLGTARRTTEAGTPPDAYTGEPRAVTRCGPELASPDGVEAQTCVVTEGAEAWGRTYYRNTTGQELDAVLTLMAPAGRTVQVRCAVEARDEPGTCETPKEPVRGGAASGGEGAGGRGVDGGGVGGGGSGAGGSGAFSAVAEFAGAGEGGNTPLLLRAGSNGRDPEGS</sequence>
<feature type="compositionally biased region" description="Basic and acidic residues" evidence="1">
    <location>
        <begin position="158"/>
        <end position="169"/>
    </location>
</feature>
<evidence type="ECO:0008006" key="5">
    <source>
        <dbReference type="Google" id="ProtNLM"/>
    </source>
</evidence>
<keyword evidence="2" id="KW-0732">Signal</keyword>
<feature type="compositionally biased region" description="Low complexity" evidence="1">
    <location>
        <begin position="29"/>
        <end position="71"/>
    </location>
</feature>
<organism evidence="3 4">
    <name type="scientific">Streptomyces roseicoloratus</name>
    <dbReference type="NCBI Taxonomy" id="2508722"/>
    <lineage>
        <taxon>Bacteria</taxon>
        <taxon>Bacillati</taxon>
        <taxon>Actinomycetota</taxon>
        <taxon>Actinomycetes</taxon>
        <taxon>Kitasatosporales</taxon>
        <taxon>Streptomycetaceae</taxon>
        <taxon>Streptomyces</taxon>
    </lineage>
</organism>
<feature type="region of interest" description="Disordered" evidence="1">
    <location>
        <begin position="158"/>
        <end position="202"/>
    </location>
</feature>
<protein>
    <recommendedName>
        <fullName evidence="5">Secreted protein</fullName>
    </recommendedName>
</protein>
<evidence type="ECO:0000313" key="3">
    <source>
        <dbReference type="EMBL" id="WMX46025.1"/>
    </source>
</evidence>
<proteinExistence type="predicted"/>
<feature type="region of interest" description="Disordered" evidence="1">
    <location>
        <begin position="29"/>
        <end position="94"/>
    </location>
</feature>
<gene>
    <name evidence="3" type="ORF">RGF97_15840</name>
</gene>
<feature type="compositionally biased region" description="Gly residues" evidence="1">
    <location>
        <begin position="173"/>
        <end position="201"/>
    </location>
</feature>
<reference evidence="3 4" key="1">
    <citation type="submission" date="2023-09" db="EMBL/GenBank/DDBJ databases">
        <title>Complete genome of Streptomyces roseicoloratus T14.</title>
        <authorList>
            <person name="Bashizi T."/>
            <person name="Kim M.-J."/>
            <person name="Lee G."/>
            <person name="Tagele S.B."/>
            <person name="Shin J.-H."/>
        </authorList>
    </citation>
    <scope>NUCLEOTIDE SEQUENCE [LARGE SCALE GENOMIC DNA]</scope>
    <source>
        <strain evidence="3 4">T14</strain>
    </source>
</reference>
<accession>A0ABY9RVK0</accession>
<dbReference type="Proteomes" id="UP001250858">
    <property type="component" value="Chromosome"/>
</dbReference>